<dbReference type="Gene3D" id="6.10.140.680">
    <property type="match status" value="1"/>
</dbReference>
<dbReference type="Pfam" id="PF00169">
    <property type="entry name" value="PH"/>
    <property type="match status" value="1"/>
</dbReference>
<dbReference type="InterPro" id="IPR011993">
    <property type="entry name" value="PH-like_dom_sf"/>
</dbReference>
<dbReference type="SUPFAM" id="SSF50729">
    <property type="entry name" value="PH domain-like"/>
    <property type="match status" value="1"/>
</dbReference>
<evidence type="ECO:0000313" key="4">
    <source>
        <dbReference type="Proteomes" id="UP000550660"/>
    </source>
</evidence>
<dbReference type="AlphaFoldDB" id="A0A7L0EDR8"/>
<feature type="compositionally biased region" description="Basic and acidic residues" evidence="1">
    <location>
        <begin position="92"/>
        <end position="106"/>
    </location>
</feature>
<accession>A0A7L0EDR8</accession>
<dbReference type="InterPro" id="IPR040655">
    <property type="entry name" value="TIAM1_CC-Ex"/>
</dbReference>
<dbReference type="Pfam" id="PF18385">
    <property type="entry name" value="Tiam_CC_Ex"/>
    <property type="match status" value="1"/>
</dbReference>
<dbReference type="Proteomes" id="UP000550660">
    <property type="component" value="Unassembled WGS sequence"/>
</dbReference>
<feature type="region of interest" description="Disordered" evidence="1">
    <location>
        <begin position="92"/>
        <end position="120"/>
    </location>
</feature>
<dbReference type="InterPro" id="IPR001849">
    <property type="entry name" value="PH_domain"/>
</dbReference>
<dbReference type="GO" id="GO:0005085">
    <property type="term" value="F:guanyl-nucleotide exchange factor activity"/>
    <property type="evidence" value="ECO:0007669"/>
    <property type="project" value="InterPro"/>
</dbReference>
<dbReference type="Gene3D" id="2.30.29.30">
    <property type="entry name" value="Pleckstrin-homology domain (PH domain)/Phosphotyrosine-binding domain (PTB)"/>
    <property type="match status" value="1"/>
</dbReference>
<organism evidence="3 4">
    <name type="scientific">Trogon melanurus</name>
    <name type="common">Black-tailed trogon</name>
    <dbReference type="NCBI Taxonomy" id="56311"/>
    <lineage>
        <taxon>Eukaryota</taxon>
        <taxon>Metazoa</taxon>
        <taxon>Chordata</taxon>
        <taxon>Craniata</taxon>
        <taxon>Vertebrata</taxon>
        <taxon>Euteleostomi</taxon>
        <taxon>Archelosauria</taxon>
        <taxon>Archosauria</taxon>
        <taxon>Dinosauria</taxon>
        <taxon>Saurischia</taxon>
        <taxon>Theropoda</taxon>
        <taxon>Coelurosauria</taxon>
        <taxon>Aves</taxon>
        <taxon>Neognathae</taxon>
        <taxon>Neoaves</taxon>
        <taxon>Telluraves</taxon>
        <taxon>Coraciimorphae</taxon>
        <taxon>Trogoniformes</taxon>
        <taxon>Trogonidae</taxon>
        <taxon>Trogon</taxon>
    </lineage>
</organism>
<comment type="caution">
    <text evidence="3">The sequence shown here is derived from an EMBL/GenBank/DDBJ whole genome shotgun (WGS) entry which is preliminary data.</text>
</comment>
<proteinExistence type="predicted"/>
<protein>
    <submittedName>
        <fullName evidence="3">TIAM2 protein</fullName>
    </submittedName>
</protein>
<evidence type="ECO:0000259" key="2">
    <source>
        <dbReference type="PROSITE" id="PS50003"/>
    </source>
</evidence>
<feature type="non-terminal residue" evidence="3">
    <location>
        <position position="1"/>
    </location>
</feature>
<dbReference type="GO" id="GO:0007264">
    <property type="term" value="P:small GTPase-mediated signal transduction"/>
    <property type="evidence" value="ECO:0007669"/>
    <property type="project" value="InterPro"/>
</dbReference>
<feature type="domain" description="PH" evidence="2">
    <location>
        <begin position="1"/>
        <end position="63"/>
    </location>
</feature>
<sequence>MEQNSLPRYALKKKDSIVQSVPEQKKKENVFCLSNSLKKIYLFQATSQTKKKNWVTAIHSACKKNFAKKLGKEDTKKKLKNQTKSLFQKKNMDGKMKKMAEKKKSIVSDPKNRKKKKNQIQQWEQNLEKFNMDLFRMRCYLASLQGGELPNPKSLLAAASRPSKMALGRLGIFSVSSFHALICSRKKNALRKRTLSLSQRVRNKKGLFSSLKGLDTL</sequence>
<dbReference type="OrthoDB" id="8059989at2759"/>
<reference evidence="3 4" key="1">
    <citation type="submission" date="2019-09" db="EMBL/GenBank/DDBJ databases">
        <title>Bird 10,000 Genomes (B10K) Project - Family phase.</title>
        <authorList>
            <person name="Zhang G."/>
        </authorList>
    </citation>
    <scope>NUCLEOTIDE SEQUENCE [LARGE SCALE GENOMIC DNA]</scope>
    <source>
        <strain evidence="3">B10K-DU-007-40</strain>
        <tissue evidence="3">Mixed tissue sample</tissue>
    </source>
</reference>
<keyword evidence="4" id="KW-1185">Reference proteome</keyword>
<dbReference type="PANTHER" id="PTHR46001:SF5">
    <property type="entry name" value="RHO GUANINE NUCLEOTIDE EXCHANGE FACTOR TIAM2"/>
    <property type="match status" value="1"/>
</dbReference>
<dbReference type="EMBL" id="VXAG01000677">
    <property type="protein sequence ID" value="NXJ80951.1"/>
    <property type="molecule type" value="Genomic_DNA"/>
</dbReference>
<evidence type="ECO:0000256" key="1">
    <source>
        <dbReference type="SAM" id="MobiDB-lite"/>
    </source>
</evidence>
<dbReference type="PANTHER" id="PTHR46001">
    <property type="entry name" value="TIAM (MAMMALIAN TUMOR INVASION AND METASTASIS FACTOR) HOMOLOG"/>
    <property type="match status" value="1"/>
</dbReference>
<dbReference type="PROSITE" id="PS50003">
    <property type="entry name" value="PH_DOMAIN"/>
    <property type="match status" value="1"/>
</dbReference>
<gene>
    <name evidence="3" type="primary">Tiam2_1</name>
    <name evidence="3" type="ORF">TROMEL_R14429</name>
</gene>
<evidence type="ECO:0000313" key="3">
    <source>
        <dbReference type="EMBL" id="NXJ80951.1"/>
    </source>
</evidence>
<name>A0A7L0EDR8_TROML</name>
<dbReference type="InterPro" id="IPR043537">
    <property type="entry name" value="Tiam1/Tiam2/Sif"/>
</dbReference>
<feature type="non-terminal residue" evidence="3">
    <location>
        <position position="217"/>
    </location>
</feature>